<proteinExistence type="inferred from homology"/>
<sequence>MLKQLARASLRNRGLLIGRNVSLRRSGFCTYAPDASQPLGTEHDVPAGFDEENLKFIVCPVTKKPLRYDSEKNVLISDELGKAFPILNGIPDLLPNSAKPIDEVVAES</sequence>
<dbReference type="VEuPathDB" id="VectorBase:HLOH_045626"/>
<dbReference type="PANTHER" id="PTHR33505:SF4">
    <property type="entry name" value="PROTEIN PREY, MITOCHONDRIAL"/>
    <property type="match status" value="1"/>
</dbReference>
<protein>
    <recommendedName>
        <fullName evidence="2">Protein preY, mitochondrial</fullName>
    </recommendedName>
</protein>
<dbReference type="Proteomes" id="UP000821853">
    <property type="component" value="Chromosome 9"/>
</dbReference>
<keyword evidence="4" id="KW-1185">Reference proteome</keyword>
<dbReference type="SUPFAM" id="SSF158997">
    <property type="entry name" value="Trm112p-like"/>
    <property type="match status" value="1"/>
</dbReference>
<dbReference type="Gene3D" id="2.20.25.10">
    <property type="match status" value="1"/>
</dbReference>
<dbReference type="Pfam" id="PF03966">
    <property type="entry name" value="Trm112p"/>
    <property type="match status" value="1"/>
</dbReference>
<dbReference type="InterPro" id="IPR005651">
    <property type="entry name" value="Trm112-like"/>
</dbReference>
<comment type="caution">
    <text evidence="3">The sequence shown here is derived from an EMBL/GenBank/DDBJ whole genome shotgun (WGS) entry which is preliminary data.</text>
</comment>
<dbReference type="OMA" id="LKFIVCP"/>
<organism evidence="3 4">
    <name type="scientific">Haemaphysalis longicornis</name>
    <name type="common">Bush tick</name>
    <dbReference type="NCBI Taxonomy" id="44386"/>
    <lineage>
        <taxon>Eukaryota</taxon>
        <taxon>Metazoa</taxon>
        <taxon>Ecdysozoa</taxon>
        <taxon>Arthropoda</taxon>
        <taxon>Chelicerata</taxon>
        <taxon>Arachnida</taxon>
        <taxon>Acari</taxon>
        <taxon>Parasitiformes</taxon>
        <taxon>Ixodida</taxon>
        <taxon>Ixodoidea</taxon>
        <taxon>Ixodidae</taxon>
        <taxon>Haemaphysalinae</taxon>
        <taxon>Haemaphysalis</taxon>
    </lineage>
</organism>
<evidence type="ECO:0000313" key="3">
    <source>
        <dbReference type="EMBL" id="KAH9381391.1"/>
    </source>
</evidence>
<evidence type="ECO:0000256" key="1">
    <source>
        <dbReference type="ARBA" id="ARBA00038479"/>
    </source>
</evidence>
<name>A0A9J6H3S6_HAELO</name>
<dbReference type="EMBL" id="JABSTR010000011">
    <property type="protein sequence ID" value="KAH9381391.1"/>
    <property type="molecule type" value="Genomic_DNA"/>
</dbReference>
<gene>
    <name evidence="3" type="ORF">HPB48_009029</name>
</gene>
<reference evidence="3 4" key="1">
    <citation type="journal article" date="2020" name="Cell">
        <title>Large-Scale Comparative Analyses of Tick Genomes Elucidate Their Genetic Diversity and Vector Capacities.</title>
        <authorList>
            <consortium name="Tick Genome and Microbiome Consortium (TIGMIC)"/>
            <person name="Jia N."/>
            <person name="Wang J."/>
            <person name="Shi W."/>
            <person name="Du L."/>
            <person name="Sun Y."/>
            <person name="Zhan W."/>
            <person name="Jiang J.F."/>
            <person name="Wang Q."/>
            <person name="Zhang B."/>
            <person name="Ji P."/>
            <person name="Bell-Sakyi L."/>
            <person name="Cui X.M."/>
            <person name="Yuan T.T."/>
            <person name="Jiang B.G."/>
            <person name="Yang W.F."/>
            <person name="Lam T.T."/>
            <person name="Chang Q.C."/>
            <person name="Ding S.J."/>
            <person name="Wang X.J."/>
            <person name="Zhu J.G."/>
            <person name="Ruan X.D."/>
            <person name="Zhao L."/>
            <person name="Wei J.T."/>
            <person name="Ye R.Z."/>
            <person name="Que T.C."/>
            <person name="Du C.H."/>
            <person name="Zhou Y.H."/>
            <person name="Cheng J.X."/>
            <person name="Dai P.F."/>
            <person name="Guo W.B."/>
            <person name="Han X.H."/>
            <person name="Huang E.J."/>
            <person name="Li L.F."/>
            <person name="Wei W."/>
            <person name="Gao Y.C."/>
            <person name="Liu J.Z."/>
            <person name="Shao H.Z."/>
            <person name="Wang X."/>
            <person name="Wang C.C."/>
            <person name="Yang T.C."/>
            <person name="Huo Q.B."/>
            <person name="Li W."/>
            <person name="Chen H.Y."/>
            <person name="Chen S.E."/>
            <person name="Zhou L.G."/>
            <person name="Ni X.B."/>
            <person name="Tian J.H."/>
            <person name="Sheng Y."/>
            <person name="Liu T."/>
            <person name="Pan Y.S."/>
            <person name="Xia L.Y."/>
            <person name="Li J."/>
            <person name="Zhao F."/>
            <person name="Cao W.C."/>
        </authorList>
    </citation>
    <scope>NUCLEOTIDE SEQUENCE [LARGE SCALE GENOMIC DNA]</scope>
    <source>
        <strain evidence="3">HaeL-2018</strain>
    </source>
</reference>
<comment type="similarity">
    <text evidence="1">Belongs to the PREY family.</text>
</comment>
<accession>A0A9J6H3S6</accession>
<dbReference type="OrthoDB" id="1884515at2759"/>
<evidence type="ECO:0000256" key="2">
    <source>
        <dbReference type="ARBA" id="ARBA00040939"/>
    </source>
</evidence>
<evidence type="ECO:0000313" key="4">
    <source>
        <dbReference type="Proteomes" id="UP000821853"/>
    </source>
</evidence>
<dbReference type="AlphaFoldDB" id="A0A9J6H3S6"/>
<dbReference type="PANTHER" id="PTHR33505">
    <property type="entry name" value="ZGC:162634"/>
    <property type="match status" value="1"/>
</dbReference>